<reference evidence="3" key="1">
    <citation type="submission" date="2021-11" db="EMBL/GenBank/DDBJ databases">
        <title>Purpureocillium_takamizusanense_genome.</title>
        <authorList>
            <person name="Nguyen N.-H."/>
        </authorList>
    </citation>
    <scope>NUCLEOTIDE SEQUENCE</scope>
    <source>
        <strain evidence="3">PT3</strain>
    </source>
</reference>
<accession>A0A9Q8VGU1</accession>
<dbReference type="KEGG" id="ptkz:JDV02_010679"/>
<feature type="compositionally biased region" description="Basic and acidic residues" evidence="1">
    <location>
        <begin position="21"/>
        <end position="45"/>
    </location>
</feature>
<feature type="compositionally biased region" description="Polar residues" evidence="1">
    <location>
        <begin position="496"/>
        <end position="505"/>
    </location>
</feature>
<evidence type="ECO:0000259" key="2">
    <source>
        <dbReference type="Pfam" id="PF20150"/>
    </source>
</evidence>
<evidence type="ECO:0000256" key="1">
    <source>
        <dbReference type="SAM" id="MobiDB-lite"/>
    </source>
</evidence>
<dbReference type="Proteomes" id="UP000829364">
    <property type="component" value="Chromosome 13"/>
</dbReference>
<dbReference type="RefSeq" id="XP_047848447.1">
    <property type="nucleotide sequence ID" value="XM_047992433.1"/>
</dbReference>
<feature type="region of interest" description="Disordered" evidence="1">
    <location>
        <begin position="496"/>
        <end position="539"/>
    </location>
</feature>
<feature type="region of interest" description="Disordered" evidence="1">
    <location>
        <begin position="1"/>
        <end position="105"/>
    </location>
</feature>
<feature type="region of interest" description="Disordered" evidence="1">
    <location>
        <begin position="299"/>
        <end position="363"/>
    </location>
</feature>
<dbReference type="AlphaFoldDB" id="A0A9Q8VGU1"/>
<feature type="domain" description="2EXR" evidence="2">
    <location>
        <begin position="160"/>
        <end position="226"/>
    </location>
</feature>
<feature type="compositionally biased region" description="Basic and acidic residues" evidence="1">
    <location>
        <begin position="133"/>
        <end position="147"/>
    </location>
</feature>
<dbReference type="InterPro" id="IPR045518">
    <property type="entry name" value="2EXR"/>
</dbReference>
<dbReference type="Pfam" id="PF20150">
    <property type="entry name" value="2EXR"/>
    <property type="match status" value="1"/>
</dbReference>
<feature type="compositionally biased region" description="Low complexity" evidence="1">
    <location>
        <begin position="339"/>
        <end position="357"/>
    </location>
</feature>
<dbReference type="OrthoDB" id="3561261at2759"/>
<feature type="region of interest" description="Disordered" evidence="1">
    <location>
        <begin position="440"/>
        <end position="473"/>
    </location>
</feature>
<feature type="compositionally biased region" description="Gly residues" evidence="1">
    <location>
        <begin position="326"/>
        <end position="338"/>
    </location>
</feature>
<feature type="region of interest" description="Disordered" evidence="1">
    <location>
        <begin position="232"/>
        <end position="274"/>
    </location>
</feature>
<dbReference type="GeneID" id="72072622"/>
<evidence type="ECO:0000313" key="3">
    <source>
        <dbReference type="EMBL" id="UNI24966.1"/>
    </source>
</evidence>
<keyword evidence="4" id="KW-1185">Reference proteome</keyword>
<organism evidence="3 4">
    <name type="scientific">Purpureocillium takamizusanense</name>
    <dbReference type="NCBI Taxonomy" id="2060973"/>
    <lineage>
        <taxon>Eukaryota</taxon>
        <taxon>Fungi</taxon>
        <taxon>Dikarya</taxon>
        <taxon>Ascomycota</taxon>
        <taxon>Pezizomycotina</taxon>
        <taxon>Sordariomycetes</taxon>
        <taxon>Hypocreomycetidae</taxon>
        <taxon>Hypocreales</taxon>
        <taxon>Ophiocordycipitaceae</taxon>
        <taxon>Purpureocillium</taxon>
    </lineage>
</organism>
<feature type="compositionally biased region" description="Basic residues" evidence="1">
    <location>
        <begin position="310"/>
        <end position="324"/>
    </location>
</feature>
<name>A0A9Q8VGU1_9HYPO</name>
<gene>
    <name evidence="3" type="ORF">JDV02_010679</name>
</gene>
<feature type="compositionally biased region" description="Low complexity" evidence="1">
    <location>
        <begin position="258"/>
        <end position="274"/>
    </location>
</feature>
<protein>
    <recommendedName>
        <fullName evidence="2">2EXR domain-containing protein</fullName>
    </recommendedName>
</protein>
<feature type="compositionally biased region" description="Low complexity" evidence="1">
    <location>
        <begin position="149"/>
        <end position="158"/>
    </location>
</feature>
<proteinExistence type="predicted"/>
<feature type="region of interest" description="Disordered" evidence="1">
    <location>
        <begin position="133"/>
        <end position="162"/>
    </location>
</feature>
<evidence type="ECO:0000313" key="4">
    <source>
        <dbReference type="Proteomes" id="UP000829364"/>
    </source>
</evidence>
<feature type="compositionally biased region" description="Pro residues" evidence="1">
    <location>
        <begin position="451"/>
        <end position="464"/>
    </location>
</feature>
<feature type="compositionally biased region" description="Gly residues" evidence="1">
    <location>
        <begin position="523"/>
        <end position="535"/>
    </location>
</feature>
<dbReference type="EMBL" id="CP086366">
    <property type="protein sequence ID" value="UNI24966.1"/>
    <property type="molecule type" value="Genomic_DNA"/>
</dbReference>
<sequence length="616" mass="68065">MSPGPKERLRGGDVEDEEEDEHRTSIMDQHHHHDPSSSSDFRDPESPTLNEVLRKYKRAACSGKQCPHPANVWFRDARREPERGGQRQGQGQQQHHPHQRRKSNNNTIVLRELITELAPDVPTAWSVVERCDEEGCKDDGDSPKEENEPSSSSSSSPSTFPQFHRLPAELQELIWRAAVPRRWVHYALPSSGGFAPDGGAGMRYPPLPVPQVASVCRAARHVVLGGGANVLFRRDRPAGTPTTEEEEGEGPANNMDNPTITSPSPSPSSSIAGSTATRQYGDVAAGFIHEHDLLYVTQEPQPQPQPQPQQHHHHHHHHHYHHHNPGPGGRGGGNGGSGNSSSNTERQPAAAAAPMMQDGHGGVTTATWTADKALGVIQTAESIAVCWQDPCSLFLGPNSPNDRFGHRQLARWSFLKGCAALRTLFVNFRDQPVTLQVPVRASRHHHHLTTSPPPPASSSPPPSHLIPRDSSTSTSWTDALNLVRLYDDDRLAQLTRLETSPTRTSLPRYHYDAGRRTRRSRDGNGGNGGSGGGGTTTHPGRCLNCERVQWERHHRPAVERFWLQLWADGELGEAEREAAFPSRTTYDASHPWVRDKMERAPEFVPVVAVRIEIQTE</sequence>
<feature type="compositionally biased region" description="Basic and acidic residues" evidence="1">
    <location>
        <begin position="1"/>
        <end position="13"/>
    </location>
</feature>
<feature type="compositionally biased region" description="Basic and acidic residues" evidence="1">
    <location>
        <begin position="75"/>
        <end position="85"/>
    </location>
</feature>